<organism evidence="1 2">
    <name type="scientific">Archangium minus</name>
    <dbReference type="NCBI Taxonomy" id="83450"/>
    <lineage>
        <taxon>Bacteria</taxon>
        <taxon>Pseudomonadati</taxon>
        <taxon>Myxococcota</taxon>
        <taxon>Myxococcia</taxon>
        <taxon>Myxococcales</taxon>
        <taxon>Cystobacterineae</taxon>
        <taxon>Archangiaceae</taxon>
        <taxon>Archangium</taxon>
    </lineage>
</organism>
<proteinExistence type="predicted"/>
<dbReference type="EMBL" id="CP043494">
    <property type="protein sequence ID" value="WNG43710.1"/>
    <property type="molecule type" value="Genomic_DNA"/>
</dbReference>
<evidence type="ECO:0000313" key="2">
    <source>
        <dbReference type="Proteomes" id="UP001611383"/>
    </source>
</evidence>
<name>A0ABY9WMM0_9BACT</name>
<sequence length="385" mass="44363">MGVPPVEDEYRLRLEGRAALLEPSRERYYRLVLMLAESRWQERLRGERPLLREVAAHQEALDAMLGPALRRAEAEAWPTSNPTVRCLFEVHSLREQLARDVARKLGRSAREPLGSLMNALEDWLLTIPRVVPPHLRWSTALEVLPDTLPALREASAFGTLLESLFAHPILLTGRIPLTSAQREQLHQRWAKGEAALASLWNRLSGVDANRGIVTELQRVATRAPSHPPRNGPERLVHAEYWHQEAWARVRQLVEVRLAPIQLEPDEYLKVFWWLLEREYAPRVRLTASDSLADARAGLIEVAYELWDAQRPDIPEDERWTAARWARLEEQAWRADEDRGGADSERVRAVFRELIQKQGIGTAFLRGWKDSSHLVKWVQQARELIR</sequence>
<keyword evidence="2" id="KW-1185">Reference proteome</keyword>
<dbReference type="RefSeq" id="WP_395815238.1">
    <property type="nucleotide sequence ID" value="NZ_CP043494.1"/>
</dbReference>
<dbReference type="Proteomes" id="UP001611383">
    <property type="component" value="Chromosome"/>
</dbReference>
<evidence type="ECO:0000313" key="1">
    <source>
        <dbReference type="EMBL" id="WNG43710.1"/>
    </source>
</evidence>
<accession>A0ABY9WMM0</accession>
<gene>
    <name evidence="1" type="ORF">F0U60_06065</name>
</gene>
<protein>
    <submittedName>
        <fullName evidence="1">Uncharacterized protein</fullName>
    </submittedName>
</protein>
<reference evidence="1 2" key="1">
    <citation type="submission" date="2019-08" db="EMBL/GenBank/DDBJ databases">
        <title>Archangium and Cystobacter genomes.</title>
        <authorList>
            <person name="Chen I.-C.K."/>
            <person name="Wielgoss S."/>
        </authorList>
    </citation>
    <scope>NUCLEOTIDE SEQUENCE [LARGE SCALE GENOMIC DNA]</scope>
    <source>
        <strain evidence="1 2">Cbm 6</strain>
    </source>
</reference>